<dbReference type="Proteomes" id="UP001160148">
    <property type="component" value="Unassembled WGS sequence"/>
</dbReference>
<evidence type="ECO:0008006" key="7">
    <source>
        <dbReference type="Google" id="ProtNLM"/>
    </source>
</evidence>
<evidence type="ECO:0000256" key="2">
    <source>
        <dbReference type="SAM" id="MobiDB-lite"/>
    </source>
</evidence>
<dbReference type="InterPro" id="IPR004210">
    <property type="entry name" value="BESS_motif"/>
</dbReference>
<feature type="domain" description="MADF" evidence="3">
    <location>
        <begin position="7"/>
        <end position="97"/>
    </location>
</feature>
<evidence type="ECO:0000313" key="6">
    <source>
        <dbReference type="Proteomes" id="UP001160148"/>
    </source>
</evidence>
<keyword evidence="1" id="KW-0539">Nucleus</keyword>
<feature type="domain" description="BESS" evidence="4">
    <location>
        <begin position="189"/>
        <end position="228"/>
    </location>
</feature>
<dbReference type="PANTHER" id="PTHR12243:SF60">
    <property type="entry name" value="SI:CH211-15D5.12-RELATED"/>
    <property type="match status" value="1"/>
</dbReference>
<accession>A0AAV0XDR3</accession>
<dbReference type="InterPro" id="IPR039353">
    <property type="entry name" value="TF_Adf1"/>
</dbReference>
<evidence type="ECO:0000313" key="5">
    <source>
        <dbReference type="EMBL" id="CAI6366018.1"/>
    </source>
</evidence>
<feature type="compositionally biased region" description="Polar residues" evidence="2">
    <location>
        <begin position="124"/>
        <end position="137"/>
    </location>
</feature>
<keyword evidence="6" id="KW-1185">Reference proteome</keyword>
<dbReference type="PANTHER" id="PTHR12243">
    <property type="entry name" value="MADF DOMAIN TRANSCRIPTION FACTOR"/>
    <property type="match status" value="1"/>
</dbReference>
<evidence type="ECO:0000259" key="4">
    <source>
        <dbReference type="PROSITE" id="PS51031"/>
    </source>
</evidence>
<dbReference type="Pfam" id="PF10545">
    <property type="entry name" value="MADF_DNA_bdg"/>
    <property type="match status" value="1"/>
</dbReference>
<dbReference type="GO" id="GO:0005634">
    <property type="term" value="C:nucleus"/>
    <property type="evidence" value="ECO:0007669"/>
    <property type="project" value="UniProtKB-SubCell"/>
</dbReference>
<dbReference type="InterPro" id="IPR006578">
    <property type="entry name" value="MADF-dom"/>
</dbReference>
<comment type="caution">
    <text evidence="5">The sequence shown here is derived from an EMBL/GenBank/DDBJ whole genome shotgun (WGS) entry which is preliminary data.</text>
</comment>
<dbReference type="GO" id="GO:0005667">
    <property type="term" value="C:transcription regulator complex"/>
    <property type="evidence" value="ECO:0007669"/>
    <property type="project" value="TreeGrafter"/>
</dbReference>
<gene>
    <name evidence="5" type="ORF">MEUPH1_LOCUS20652</name>
</gene>
<dbReference type="GO" id="GO:0006357">
    <property type="term" value="P:regulation of transcription by RNA polymerase II"/>
    <property type="evidence" value="ECO:0007669"/>
    <property type="project" value="TreeGrafter"/>
</dbReference>
<proteinExistence type="predicted"/>
<name>A0AAV0XDR3_9HEMI</name>
<dbReference type="SMART" id="SM00595">
    <property type="entry name" value="MADF"/>
    <property type="match status" value="1"/>
</dbReference>
<dbReference type="PROSITE" id="PS51031">
    <property type="entry name" value="BESS"/>
    <property type="match status" value="1"/>
</dbReference>
<reference evidence="5 6" key="1">
    <citation type="submission" date="2023-01" db="EMBL/GenBank/DDBJ databases">
        <authorList>
            <person name="Whitehead M."/>
        </authorList>
    </citation>
    <scope>NUCLEOTIDE SEQUENCE [LARGE SCALE GENOMIC DNA]</scope>
</reference>
<organism evidence="5 6">
    <name type="scientific">Macrosiphum euphorbiae</name>
    <name type="common">potato aphid</name>
    <dbReference type="NCBI Taxonomy" id="13131"/>
    <lineage>
        <taxon>Eukaryota</taxon>
        <taxon>Metazoa</taxon>
        <taxon>Ecdysozoa</taxon>
        <taxon>Arthropoda</taxon>
        <taxon>Hexapoda</taxon>
        <taxon>Insecta</taxon>
        <taxon>Pterygota</taxon>
        <taxon>Neoptera</taxon>
        <taxon>Paraneoptera</taxon>
        <taxon>Hemiptera</taxon>
        <taxon>Sternorrhyncha</taxon>
        <taxon>Aphidomorpha</taxon>
        <taxon>Aphidoidea</taxon>
        <taxon>Aphididae</taxon>
        <taxon>Macrosiphini</taxon>
        <taxon>Macrosiphum</taxon>
    </lineage>
</organism>
<comment type="subcellular location">
    <subcellularLocation>
        <location evidence="1">Nucleus</location>
    </subcellularLocation>
</comment>
<sequence>MACDGEILISLIEKRPSIYDYKDKDHSNRAVQDKLWEEISKEMNVNVSVCKTKWTSLRNSYARELREIKNKKSGSAASKKRKWYLFESMSFLSNCMLQHKQMTSNVSDNCSESDERSESEEYSFDTSTVENNTSTPEDGTVSDCEPQLNEAVFKRPKKPKTQFKTASEQVAEPMIEFLKSRTKQISTEDSSELLFFKSLIPDYKKLNDQNQRHFKQIVLSTLNNFIDDQEQNKQAQMTSFQNGQQLYSLQVGQQGGQNMNNFYNAFATDVASPMTDSSSS</sequence>
<feature type="compositionally biased region" description="Acidic residues" evidence="2">
    <location>
        <begin position="111"/>
        <end position="123"/>
    </location>
</feature>
<dbReference type="PROSITE" id="PS51029">
    <property type="entry name" value="MADF"/>
    <property type="match status" value="1"/>
</dbReference>
<evidence type="ECO:0000259" key="3">
    <source>
        <dbReference type="PROSITE" id="PS51029"/>
    </source>
</evidence>
<evidence type="ECO:0000256" key="1">
    <source>
        <dbReference type="PROSITE-ProRule" id="PRU00371"/>
    </source>
</evidence>
<dbReference type="EMBL" id="CARXXK010000004">
    <property type="protein sequence ID" value="CAI6366018.1"/>
    <property type="molecule type" value="Genomic_DNA"/>
</dbReference>
<dbReference type="AlphaFoldDB" id="A0AAV0XDR3"/>
<feature type="region of interest" description="Disordered" evidence="2">
    <location>
        <begin position="106"/>
        <end position="144"/>
    </location>
</feature>
<protein>
    <recommendedName>
        <fullName evidence="7">MADF domain-containing protein</fullName>
    </recommendedName>
</protein>
<dbReference type="GO" id="GO:0003677">
    <property type="term" value="F:DNA binding"/>
    <property type="evidence" value="ECO:0007669"/>
    <property type="project" value="InterPro"/>
</dbReference>